<feature type="domain" description="CENP-V/GFA" evidence="6">
    <location>
        <begin position="53"/>
        <end position="109"/>
    </location>
</feature>
<keyword evidence="8" id="KW-1185">Reference proteome</keyword>
<keyword evidence="4" id="KW-0456">Lyase</keyword>
<evidence type="ECO:0000313" key="8">
    <source>
        <dbReference type="Proteomes" id="UP001150941"/>
    </source>
</evidence>
<evidence type="ECO:0000259" key="6">
    <source>
        <dbReference type="PROSITE" id="PS51891"/>
    </source>
</evidence>
<comment type="similarity">
    <text evidence="1">Belongs to the Gfa family.</text>
</comment>
<dbReference type="GO" id="GO:0046872">
    <property type="term" value="F:metal ion binding"/>
    <property type="evidence" value="ECO:0007669"/>
    <property type="project" value="UniProtKB-KW"/>
</dbReference>
<protein>
    <recommendedName>
        <fullName evidence="6">CENP-V/GFA domain-containing protein</fullName>
    </recommendedName>
</protein>
<accession>A0A9W9NQZ5</accession>
<evidence type="ECO:0000256" key="1">
    <source>
        <dbReference type="ARBA" id="ARBA00005495"/>
    </source>
</evidence>
<dbReference type="PANTHER" id="PTHR33337">
    <property type="entry name" value="GFA DOMAIN-CONTAINING PROTEIN"/>
    <property type="match status" value="1"/>
</dbReference>
<dbReference type="InterPro" id="IPR006913">
    <property type="entry name" value="CENP-V/GFA"/>
</dbReference>
<reference evidence="7" key="1">
    <citation type="submission" date="2022-11" db="EMBL/GenBank/DDBJ databases">
        <authorList>
            <person name="Petersen C."/>
        </authorList>
    </citation>
    <scope>NUCLEOTIDE SEQUENCE</scope>
    <source>
        <strain evidence="7">IBT 19713</strain>
    </source>
</reference>
<dbReference type="AlphaFoldDB" id="A0A9W9NQZ5"/>
<dbReference type="Pfam" id="PF04828">
    <property type="entry name" value="GFA"/>
    <property type="match status" value="1"/>
</dbReference>
<keyword evidence="2" id="KW-0479">Metal-binding</keyword>
<dbReference type="Proteomes" id="UP001150941">
    <property type="component" value="Unassembled WGS sequence"/>
</dbReference>
<evidence type="ECO:0000313" key="7">
    <source>
        <dbReference type="EMBL" id="KAJ5223298.1"/>
    </source>
</evidence>
<reference evidence="7" key="2">
    <citation type="journal article" date="2023" name="IMA Fungus">
        <title>Comparative genomic study of the Penicillium genus elucidates a diverse pangenome and 15 lateral gene transfer events.</title>
        <authorList>
            <person name="Petersen C."/>
            <person name="Sorensen T."/>
            <person name="Nielsen M.R."/>
            <person name="Sondergaard T.E."/>
            <person name="Sorensen J.L."/>
            <person name="Fitzpatrick D.A."/>
            <person name="Frisvad J.C."/>
            <person name="Nielsen K.L."/>
        </authorList>
    </citation>
    <scope>NUCLEOTIDE SEQUENCE</scope>
    <source>
        <strain evidence="7">IBT 19713</strain>
    </source>
</reference>
<organism evidence="7 8">
    <name type="scientific">Penicillium chermesinum</name>
    <dbReference type="NCBI Taxonomy" id="63820"/>
    <lineage>
        <taxon>Eukaryota</taxon>
        <taxon>Fungi</taxon>
        <taxon>Dikarya</taxon>
        <taxon>Ascomycota</taxon>
        <taxon>Pezizomycotina</taxon>
        <taxon>Eurotiomycetes</taxon>
        <taxon>Eurotiomycetidae</taxon>
        <taxon>Eurotiales</taxon>
        <taxon>Aspergillaceae</taxon>
        <taxon>Penicillium</taxon>
    </lineage>
</organism>
<evidence type="ECO:0000256" key="5">
    <source>
        <dbReference type="SAM" id="MobiDB-lite"/>
    </source>
</evidence>
<dbReference type="RefSeq" id="XP_058327481.1">
    <property type="nucleotide sequence ID" value="XM_058477136.1"/>
</dbReference>
<proteinExistence type="inferred from homology"/>
<gene>
    <name evidence="7" type="ORF">N7468_007840</name>
</gene>
<comment type="caution">
    <text evidence="7">The sequence shown here is derived from an EMBL/GenBank/DDBJ whole genome shotgun (WGS) entry which is preliminary data.</text>
</comment>
<dbReference type="GeneID" id="83204439"/>
<dbReference type="EMBL" id="JAPQKS010000006">
    <property type="protein sequence ID" value="KAJ5223298.1"/>
    <property type="molecule type" value="Genomic_DNA"/>
</dbReference>
<dbReference type="PROSITE" id="PS51891">
    <property type="entry name" value="CENP_V_GFA"/>
    <property type="match status" value="1"/>
</dbReference>
<dbReference type="PANTHER" id="PTHR33337:SF40">
    <property type="entry name" value="CENP-V_GFA DOMAIN-CONTAINING PROTEIN-RELATED"/>
    <property type="match status" value="1"/>
</dbReference>
<evidence type="ECO:0000256" key="3">
    <source>
        <dbReference type="ARBA" id="ARBA00022833"/>
    </source>
</evidence>
<evidence type="ECO:0000256" key="2">
    <source>
        <dbReference type="ARBA" id="ARBA00022723"/>
    </source>
</evidence>
<dbReference type="SUPFAM" id="SSF51316">
    <property type="entry name" value="Mss4-like"/>
    <property type="match status" value="1"/>
</dbReference>
<dbReference type="InterPro" id="IPR011057">
    <property type="entry name" value="Mss4-like_sf"/>
</dbReference>
<evidence type="ECO:0000256" key="4">
    <source>
        <dbReference type="ARBA" id="ARBA00023239"/>
    </source>
</evidence>
<sequence length="109" mass="12161">MAEMGVEPAGTEPPLPSPAATNNFTENTLFTEAWKHRPPYDPKTPEEFGSVKWRAQCQCGKVSYLVKRDQPLNVKICHCESCQRMHGAPFQLAAIFHKEDLAFTPEAGT</sequence>
<feature type="region of interest" description="Disordered" evidence="5">
    <location>
        <begin position="1"/>
        <end position="23"/>
    </location>
</feature>
<dbReference type="OrthoDB" id="9970124at2759"/>
<dbReference type="Gene3D" id="3.90.1590.10">
    <property type="entry name" value="glutathione-dependent formaldehyde- activating enzyme (gfa)"/>
    <property type="match status" value="1"/>
</dbReference>
<keyword evidence="3" id="KW-0862">Zinc</keyword>
<dbReference type="GO" id="GO:0016846">
    <property type="term" value="F:carbon-sulfur lyase activity"/>
    <property type="evidence" value="ECO:0007669"/>
    <property type="project" value="InterPro"/>
</dbReference>
<name>A0A9W9NQZ5_9EURO</name>